<name>A0A7T0Q3E4_9CAUD</name>
<dbReference type="KEGG" id="vg:80020316"/>
<protein>
    <submittedName>
        <fullName evidence="1">Minor tail protein</fullName>
    </submittedName>
</protein>
<evidence type="ECO:0000313" key="2">
    <source>
        <dbReference type="Proteomes" id="UP000595090"/>
    </source>
</evidence>
<dbReference type="EMBL" id="MW291017">
    <property type="protein sequence ID" value="QPL14059.1"/>
    <property type="molecule type" value="Genomic_DNA"/>
</dbReference>
<dbReference type="GeneID" id="80020316"/>
<gene>
    <name evidence="1" type="primary">30</name>
    <name evidence="1" type="ORF">SEA_TURKISHDELIGHT_30</name>
</gene>
<dbReference type="Proteomes" id="UP000595090">
    <property type="component" value="Segment"/>
</dbReference>
<accession>A0A7T0Q3E4</accession>
<reference evidence="1 2" key="1">
    <citation type="submission" date="2020-11" db="EMBL/GenBank/DDBJ databases">
        <authorList>
            <person name="Asamoah-Frimpong E.A."/>
            <person name="Attaran A."/>
            <person name="Berhane B."/>
            <person name="Boone B.K."/>
            <person name="Cesta G."/>
            <person name="Chorbajian C."/>
            <person name="Cowan J.T."/>
            <person name="Datu D.V."/>
            <person name="Der L."/>
            <person name="Egbunine A.O."/>
            <person name="Giampietro H."/>
            <person name="Gunnison R.P."/>
            <person name="Joseph M.A."/>
            <person name="Kiewe T."/>
            <person name="Oboh E.C."/>
            <person name="O'Neill K."/>
            <person name="Oxlaj J.A."/>
            <person name="Patel A.K."/>
            <person name="Saqaf K."/>
            <person name="Vuong K."/>
            <person name="Walker C."/>
            <person name="Wikina T."/>
            <person name="Yan T."/>
            <person name="Avazpour P."/>
            <person name="Kim F.M."/>
            <person name="Mason K.J."/>
            <person name="Nguyen D.A."/>
            <person name="Pettit S.M."/>
            <person name="Zhou O.J."/>
            <person name="Brissett D.L."/>
            <person name="Gualtieri C."/>
            <person name="Hufford T.M."/>
            <person name="Ko J.M."/>
            <person name="Novak J.K."/>
            <person name="Smith Z.M."/>
            <person name="Erill I."/>
            <person name="Caruso S.M."/>
            <person name="Garlena R.A."/>
            <person name="Russell D.A."/>
            <person name="Pope W.H."/>
            <person name="Jacobs-Sera D."/>
            <person name="Hatfull G.F."/>
        </authorList>
    </citation>
    <scope>NUCLEOTIDE SEQUENCE [LARGE SCALE GENOMIC DNA]</scope>
</reference>
<proteinExistence type="predicted"/>
<sequence>MSTTAGCGTHTAFITDRGGAAVSDVRVLTEVEWTRTLDDVSTARVVANPDGDCCERLGQIRAWRHYLSIWRNGQPVWSGPILNAEWKAGRVEVWAGDVLALLDRRVPHADIDFGDSDLADIAAWLIADGFAPDDPGHSVEIIGRTKVRGGRSYRRGIGQTGDHLRDLAETGLDYTAVGSRILLLPETHAVTVGRLTDADLPEGLVVAEDGTALATRWVVAGQEEGDVMGEAGGADPYYGLLERYVEQTTITTSAAAEQAARARLRASLPVPVFIDTEAVTISPDAAVEVPLLVPGWCLDIATQETCRPIAQRLKITGLKVKEDGGTDSTPGSESVQVQVVATGAENPGTSPLGAVT</sequence>
<evidence type="ECO:0000313" key="1">
    <source>
        <dbReference type="EMBL" id="QPL14059.1"/>
    </source>
</evidence>
<dbReference type="RefSeq" id="YP_010755646.1">
    <property type="nucleotide sequence ID" value="NC_073473.1"/>
</dbReference>
<keyword evidence="2" id="KW-1185">Reference proteome</keyword>
<organism evidence="1 2">
    <name type="scientific">Streptomyces phage TurkishDelight</name>
    <dbReference type="NCBI Taxonomy" id="2793708"/>
    <lineage>
        <taxon>Viruses</taxon>
        <taxon>Duplodnaviria</taxon>
        <taxon>Heunggongvirae</taxon>
        <taxon>Uroviricota</taxon>
        <taxon>Caudoviricetes</taxon>
        <taxon>Dolmabahcevirus</taxon>
        <taxon>Dolmabahcevirus turkishdelight</taxon>
    </lineage>
</organism>